<evidence type="ECO:0000256" key="4">
    <source>
        <dbReference type="SAM" id="MobiDB-lite"/>
    </source>
</evidence>
<dbReference type="SUPFAM" id="SSF51556">
    <property type="entry name" value="Metallo-dependent hydrolases"/>
    <property type="match status" value="1"/>
</dbReference>
<dbReference type="GO" id="GO:0046103">
    <property type="term" value="P:inosine biosynthetic process"/>
    <property type="evidence" value="ECO:0007669"/>
    <property type="project" value="TreeGrafter"/>
</dbReference>
<feature type="region of interest" description="Disordered" evidence="4">
    <location>
        <begin position="90"/>
        <end position="114"/>
    </location>
</feature>
<proteinExistence type="predicted"/>
<feature type="compositionally biased region" description="Basic and acidic residues" evidence="4">
    <location>
        <begin position="96"/>
        <end position="106"/>
    </location>
</feature>
<keyword evidence="3" id="KW-0378">Hydrolase</keyword>
<reference evidence="6 7" key="2">
    <citation type="submission" date="2015-05" db="EMBL/GenBank/DDBJ databases">
        <authorList>
            <person name="Morales-Cruz A."/>
            <person name="Amrine K.C."/>
            <person name="Cantu D."/>
        </authorList>
    </citation>
    <scope>NUCLEOTIDE SEQUENCE [LARGE SCALE GENOMIC DNA]</scope>
    <source>
        <strain evidence="6">DA912</strain>
    </source>
</reference>
<feature type="domain" description="Adenosine deaminase" evidence="5">
    <location>
        <begin position="307"/>
        <end position="548"/>
    </location>
</feature>
<comment type="cofactor">
    <cofactor evidence="1">
        <name>Zn(2+)</name>
        <dbReference type="ChEBI" id="CHEBI:29105"/>
    </cofactor>
</comment>
<evidence type="ECO:0000313" key="7">
    <source>
        <dbReference type="Proteomes" id="UP000034680"/>
    </source>
</evidence>
<dbReference type="GO" id="GO:0006154">
    <property type="term" value="P:adenosine catabolic process"/>
    <property type="evidence" value="ECO:0007669"/>
    <property type="project" value="TreeGrafter"/>
</dbReference>
<dbReference type="OrthoDB" id="7202371at2759"/>
<evidence type="ECO:0000256" key="1">
    <source>
        <dbReference type="ARBA" id="ARBA00001947"/>
    </source>
</evidence>
<dbReference type="EMBL" id="LCUC01000013">
    <property type="protein sequence ID" value="KKY39694.1"/>
    <property type="molecule type" value="Genomic_DNA"/>
</dbReference>
<dbReference type="STRING" id="1214573.A0A0G2G0R5"/>
<keyword evidence="7" id="KW-1185">Reference proteome</keyword>
<protein>
    <submittedName>
        <fullName evidence="6">Putative adenosine amp deaminase</fullName>
    </submittedName>
</protein>
<dbReference type="InterPro" id="IPR001365">
    <property type="entry name" value="A_deaminase_dom"/>
</dbReference>
<evidence type="ECO:0000259" key="5">
    <source>
        <dbReference type="Pfam" id="PF00962"/>
    </source>
</evidence>
<dbReference type="Proteomes" id="UP000034680">
    <property type="component" value="Unassembled WGS sequence"/>
</dbReference>
<dbReference type="PANTHER" id="PTHR11409">
    <property type="entry name" value="ADENOSINE DEAMINASE"/>
    <property type="match status" value="1"/>
</dbReference>
<dbReference type="Pfam" id="PF00962">
    <property type="entry name" value="A_deaminase"/>
    <property type="match status" value="1"/>
</dbReference>
<keyword evidence="2" id="KW-0479">Metal-binding</keyword>
<dbReference type="GO" id="GO:0046872">
    <property type="term" value="F:metal ion binding"/>
    <property type="evidence" value="ECO:0007669"/>
    <property type="project" value="UniProtKB-KW"/>
</dbReference>
<dbReference type="InterPro" id="IPR032466">
    <property type="entry name" value="Metal_Hydrolase"/>
</dbReference>
<dbReference type="InterPro" id="IPR006330">
    <property type="entry name" value="Ado/ade_deaminase"/>
</dbReference>
<organism evidence="6 7">
    <name type="scientific">Diaporthe ampelina</name>
    <dbReference type="NCBI Taxonomy" id="1214573"/>
    <lineage>
        <taxon>Eukaryota</taxon>
        <taxon>Fungi</taxon>
        <taxon>Dikarya</taxon>
        <taxon>Ascomycota</taxon>
        <taxon>Pezizomycotina</taxon>
        <taxon>Sordariomycetes</taxon>
        <taxon>Sordariomycetidae</taxon>
        <taxon>Diaporthales</taxon>
        <taxon>Diaporthaceae</taxon>
        <taxon>Diaporthe</taxon>
    </lineage>
</organism>
<gene>
    <name evidence="6" type="ORF">UCDDA912_g00307</name>
</gene>
<evidence type="ECO:0000313" key="6">
    <source>
        <dbReference type="EMBL" id="KKY39694.1"/>
    </source>
</evidence>
<dbReference type="Gene3D" id="3.20.20.140">
    <property type="entry name" value="Metal-dependent hydrolases"/>
    <property type="match status" value="1"/>
</dbReference>
<comment type="caution">
    <text evidence="6">The sequence shown here is derived from an EMBL/GenBank/DDBJ whole genome shotgun (WGS) entry which is preliminary data.</text>
</comment>
<dbReference type="GO" id="GO:0004000">
    <property type="term" value="F:adenosine deaminase activity"/>
    <property type="evidence" value="ECO:0007669"/>
    <property type="project" value="TreeGrafter"/>
</dbReference>
<evidence type="ECO:0000256" key="3">
    <source>
        <dbReference type="ARBA" id="ARBA00022801"/>
    </source>
</evidence>
<dbReference type="PANTHER" id="PTHR11409:SF37">
    <property type="entry name" value="ADENOSINE DEAMINASE DOMAIN-CONTAINING PROTEIN"/>
    <property type="match status" value="1"/>
</dbReference>
<dbReference type="AlphaFoldDB" id="A0A0G2G0R5"/>
<accession>A0A0G2G0R5</accession>
<name>A0A0G2G0R5_9PEZI</name>
<evidence type="ECO:0000256" key="2">
    <source>
        <dbReference type="ARBA" id="ARBA00022723"/>
    </source>
</evidence>
<sequence length="577" mass="66663">MQLKQETKKYYERLGKTDPEVRYGGRFLHNREHIGKQRLFQVAQNAPKGAHLHIHLNACLGPEFLLELAASDELKNNMYISVNLQDPKKVSAMRKARSDAKDKADKNNQPAPKVKNAYKEPLTNANIGTANFQFHFLPYGWDTTCSLFNPEYRGRVEATEKAEDKTYDVMKFTDFLSVFDKSITADSGVKAYNGRLPNRCMNWLIKRLVFQKEEVVFSEHKIDNAKKIEPAAIKRQWDLFNTRTQMMKGLFLAETAYRKYLQALFSSFDKDHIQYAELRPNFMKANSVIRTSKADRIPIPNKAGAFSYDPTKMMDNRAIMDMIIDEFKSWQAAHPRATLKSMKVIMCTPRSRPYPIKFIEATMQECYEMKQEAKYKDWIAGFDFVGPELDGRTLKELKPQFDMWKAKYAAINLKWILHCGESVYDRDGNLKFALDELNPHRLAHGYAIQNVSLDKNAKAKLQKLCIETCPDSNEDLGLAYDASCAAVYPLMKEAIPCSLSCDNPTLFNSTLSHEFYQVMVGKEDFGLKEWKKLMMDSLKHSVWNNEADRARVWTEWEGQYMKFVQSIVQDFSPKRGS</sequence>
<reference evidence="6 7" key="1">
    <citation type="submission" date="2015-05" db="EMBL/GenBank/DDBJ databases">
        <title>Distinctive expansion of gene families associated with plant cell wall degradation and secondary metabolism in the genomes of grapevine trunk pathogens.</title>
        <authorList>
            <person name="Lawrence D.P."/>
            <person name="Travadon R."/>
            <person name="Rolshausen P.E."/>
            <person name="Baumgartner K."/>
        </authorList>
    </citation>
    <scope>NUCLEOTIDE SEQUENCE [LARGE SCALE GENOMIC DNA]</scope>
    <source>
        <strain evidence="6">DA912</strain>
    </source>
</reference>